<dbReference type="AlphaFoldDB" id="A0A8J6M9D8"/>
<keyword evidence="3" id="KW-0547">Nucleotide-binding</keyword>
<dbReference type="InterPro" id="IPR011611">
    <property type="entry name" value="PfkB_dom"/>
</dbReference>
<dbReference type="Gene3D" id="3.40.1190.20">
    <property type="match status" value="1"/>
</dbReference>
<gene>
    <name evidence="7" type="ORF">H8S57_05250</name>
</gene>
<name>A0A8J6M9D8_9FIRM</name>
<dbReference type="EMBL" id="JACOPP010000005">
    <property type="protein sequence ID" value="MBC5733130.1"/>
    <property type="molecule type" value="Genomic_DNA"/>
</dbReference>
<organism evidence="7 8">
    <name type="scientific">Lawsonibacter hominis</name>
    <dbReference type="NCBI Taxonomy" id="2763053"/>
    <lineage>
        <taxon>Bacteria</taxon>
        <taxon>Bacillati</taxon>
        <taxon>Bacillota</taxon>
        <taxon>Clostridia</taxon>
        <taxon>Eubacteriales</taxon>
        <taxon>Oscillospiraceae</taxon>
        <taxon>Lawsonibacter</taxon>
    </lineage>
</organism>
<reference evidence="7" key="1">
    <citation type="submission" date="2020-08" db="EMBL/GenBank/DDBJ databases">
        <title>Genome public.</title>
        <authorList>
            <person name="Liu C."/>
            <person name="Sun Q."/>
        </authorList>
    </citation>
    <scope>NUCLEOTIDE SEQUENCE</scope>
    <source>
        <strain evidence="7">NSJ-51</strain>
    </source>
</reference>
<dbReference type="SUPFAM" id="SSF53613">
    <property type="entry name" value="Ribokinase-like"/>
    <property type="match status" value="1"/>
</dbReference>
<dbReference type="PANTHER" id="PTHR43085">
    <property type="entry name" value="HEXOKINASE FAMILY MEMBER"/>
    <property type="match status" value="1"/>
</dbReference>
<feature type="domain" description="Carbohydrate kinase PfkB" evidence="6">
    <location>
        <begin position="3"/>
        <end position="303"/>
    </location>
</feature>
<dbReference type="InterPro" id="IPR029056">
    <property type="entry name" value="Ribokinase-like"/>
</dbReference>
<keyword evidence="5" id="KW-0067">ATP-binding</keyword>
<dbReference type="Proteomes" id="UP000661435">
    <property type="component" value="Unassembled WGS sequence"/>
</dbReference>
<dbReference type="PANTHER" id="PTHR43085:SF1">
    <property type="entry name" value="PSEUDOURIDINE KINASE-RELATED"/>
    <property type="match status" value="1"/>
</dbReference>
<dbReference type="InterPro" id="IPR002173">
    <property type="entry name" value="Carboh/pur_kinase_PfkB_CS"/>
</dbReference>
<dbReference type="RefSeq" id="WP_186907032.1">
    <property type="nucleotide sequence ID" value="NZ_JACOPP010000005.1"/>
</dbReference>
<keyword evidence="8" id="KW-1185">Reference proteome</keyword>
<dbReference type="InterPro" id="IPR050306">
    <property type="entry name" value="PfkB_Carbo_kinase"/>
</dbReference>
<evidence type="ECO:0000313" key="8">
    <source>
        <dbReference type="Proteomes" id="UP000661435"/>
    </source>
</evidence>
<evidence type="ECO:0000256" key="3">
    <source>
        <dbReference type="ARBA" id="ARBA00022741"/>
    </source>
</evidence>
<comment type="caution">
    <text evidence="7">The sequence shown here is derived from an EMBL/GenBank/DDBJ whole genome shotgun (WGS) entry which is preliminary data.</text>
</comment>
<proteinExistence type="inferred from homology"/>
<evidence type="ECO:0000313" key="7">
    <source>
        <dbReference type="EMBL" id="MBC5733130.1"/>
    </source>
</evidence>
<protein>
    <submittedName>
        <fullName evidence="7">Carbohydrate kinase</fullName>
    </submittedName>
</protein>
<keyword evidence="2" id="KW-0808">Transferase</keyword>
<dbReference type="GO" id="GO:0016301">
    <property type="term" value="F:kinase activity"/>
    <property type="evidence" value="ECO:0007669"/>
    <property type="project" value="UniProtKB-KW"/>
</dbReference>
<comment type="similarity">
    <text evidence="1">Belongs to the carbohydrate kinase PfkB family.</text>
</comment>
<keyword evidence="4 7" id="KW-0418">Kinase</keyword>
<evidence type="ECO:0000259" key="6">
    <source>
        <dbReference type="Pfam" id="PF00294"/>
    </source>
</evidence>
<dbReference type="GO" id="GO:0005524">
    <property type="term" value="F:ATP binding"/>
    <property type="evidence" value="ECO:0007669"/>
    <property type="project" value="UniProtKB-KW"/>
</dbReference>
<dbReference type="CDD" id="cd01167">
    <property type="entry name" value="bac_FRK"/>
    <property type="match status" value="1"/>
</dbReference>
<evidence type="ECO:0000256" key="1">
    <source>
        <dbReference type="ARBA" id="ARBA00010688"/>
    </source>
</evidence>
<sequence>MYDICALGEVLIDAIASADTCIQITGNAGGAPANVLTCGTRMGLKTAFLAKAGGDFIGNWLKGVLDEVGIDTAGMILDPSKNTTIAMVSLDEAGNRSFSFYRIGCADVSLTKEELRLDLIEQSRIFHFGSVSMTEEPARSATLAAARYAREKGLLVSYDPNLRRNLWCDEQTAAKYIKEGLTLCDVAKLSDEECRFLYGDQDIPSQGRQMLRDYPSLRLLFVTCGGAGSYVFCGDQMQYAPGYSVKVADTTGAGDTFMGAVLYQLLQHGGADWSSAELQSLLRFGNAASALSVQRFGAIPAIPGKADVEAFLAEHPAPEGSGQTLHTPA</sequence>
<evidence type="ECO:0000256" key="5">
    <source>
        <dbReference type="ARBA" id="ARBA00022840"/>
    </source>
</evidence>
<dbReference type="Pfam" id="PF00294">
    <property type="entry name" value="PfkB"/>
    <property type="match status" value="1"/>
</dbReference>
<accession>A0A8J6M9D8</accession>
<evidence type="ECO:0000256" key="4">
    <source>
        <dbReference type="ARBA" id="ARBA00022777"/>
    </source>
</evidence>
<evidence type="ECO:0000256" key="2">
    <source>
        <dbReference type="ARBA" id="ARBA00022679"/>
    </source>
</evidence>
<dbReference type="PROSITE" id="PS00584">
    <property type="entry name" value="PFKB_KINASES_2"/>
    <property type="match status" value="1"/>
</dbReference>